<reference evidence="4" key="1">
    <citation type="submission" date="2019-02" db="EMBL/GenBank/DDBJ databases">
        <title>FDA dAtabase for Regulatory Grade micrObial Sequences (FDA-ARGOS): Supporting development and validation of Infectious Disease Dx tests.</title>
        <authorList>
            <person name="Duncan R."/>
            <person name="Fisher C."/>
            <person name="Tallon L."/>
            <person name="Sadzewicz L."/>
            <person name="Sengamalay N."/>
            <person name="Ott S."/>
            <person name="Godinez A."/>
            <person name="Nagaraj S."/>
            <person name="Vavikolanu K."/>
            <person name="Nadendla S."/>
            <person name="Aluvathingal J."/>
            <person name="Sichtig H."/>
        </authorList>
    </citation>
    <scope>NUCLEOTIDE SEQUENCE [LARGE SCALE GENOMIC DNA]</scope>
    <source>
        <strain evidence="4">FDAARGOS_361</strain>
    </source>
</reference>
<accession>A0A504XYD9</accession>
<feature type="domain" description="Flagellar attachment zone protein 1 conserved" evidence="2">
    <location>
        <begin position="1623"/>
        <end position="1709"/>
    </location>
</feature>
<name>A0A504XYD9_LEIDO</name>
<feature type="domain" description="Flagellar attachment zone protein 1 conserved" evidence="2">
    <location>
        <begin position="7143"/>
        <end position="7219"/>
    </location>
</feature>
<feature type="domain" description="Flagellar attachment zone protein 1 conserved" evidence="2">
    <location>
        <begin position="5337"/>
        <end position="5423"/>
    </location>
</feature>
<feature type="domain" description="Flagellar attachment zone protein 1 conserved" evidence="2">
    <location>
        <begin position="2505"/>
        <end position="2591"/>
    </location>
</feature>
<dbReference type="VEuPathDB" id="TriTrypDB:LDHU3_33.4710"/>
<feature type="region of interest" description="Disordered" evidence="1">
    <location>
        <begin position="6247"/>
        <end position="6280"/>
    </location>
</feature>
<dbReference type="VEuPathDB" id="TriTrypDB:LdCL_330039600"/>
<feature type="domain" description="Flagellar attachment zone protein 1 conserved" evidence="2">
    <location>
        <begin position="558"/>
        <end position="611"/>
    </location>
</feature>
<feature type="domain" description="Flagellar attachment zone protein 1 conserved" evidence="2">
    <location>
        <begin position="2063"/>
        <end position="2149"/>
    </location>
</feature>
<feature type="compositionally biased region" description="Polar residues" evidence="1">
    <location>
        <begin position="745"/>
        <end position="754"/>
    </location>
</feature>
<evidence type="ECO:0000313" key="4">
    <source>
        <dbReference type="Proteomes" id="UP000318447"/>
    </source>
</evidence>
<dbReference type="PANTHER" id="PTHR34374">
    <property type="entry name" value="LARGE RIBOSOMAL RNA SUBUNIT ACCUMULATION PROTEIN YCED HOMOLOG 1, CHLOROPLASTIC"/>
    <property type="match status" value="1"/>
</dbReference>
<dbReference type="VEuPathDB" id="TriTrypDB:LDHU3_33.4700"/>
<feature type="domain" description="Flagellar attachment zone protein 1 conserved" evidence="2">
    <location>
        <begin position="889"/>
        <end position="975"/>
    </location>
</feature>
<feature type="domain" description="Flagellar attachment zone protein 1 conserved" evidence="2">
    <location>
        <begin position="1329"/>
        <end position="1415"/>
    </location>
</feature>
<feature type="domain" description="Flagellar attachment zone protein 1 conserved" evidence="2">
    <location>
        <begin position="624"/>
        <end position="677"/>
    </location>
</feature>
<feature type="domain" description="Flagellar attachment zone protein 1 conserved" evidence="2">
    <location>
        <begin position="2799"/>
        <end position="2885"/>
    </location>
</feature>
<feature type="region of interest" description="Disordered" evidence="1">
    <location>
        <begin position="462"/>
        <end position="484"/>
    </location>
</feature>
<dbReference type="InterPro" id="IPR056614">
    <property type="entry name" value="FAZ1_cons"/>
</dbReference>
<dbReference type="Proteomes" id="UP000318447">
    <property type="component" value="Unassembled WGS sequence"/>
</dbReference>
<protein>
    <recommendedName>
        <fullName evidence="2">Flagellar attachment zone protein 1 conserved domain-containing protein</fullName>
    </recommendedName>
</protein>
<proteinExistence type="predicted"/>
<feature type="domain" description="Flagellar attachment zone protein 1 conserved" evidence="2">
    <location>
        <begin position="1917"/>
        <end position="2003"/>
    </location>
</feature>
<feature type="domain" description="Flagellar attachment zone protein 1 conserved" evidence="2">
    <location>
        <begin position="1771"/>
        <end position="1857"/>
    </location>
</feature>
<sequence>MLKEAIAEAFQKDAAEALGISCDDVFDIFSRTPAACPAPCATPKFSPSRMSVAFASPALIDDDDMDSRDLVTAATPNTPLLINFHGDNWVPMLEVHMLELTQVDGGFDEGEAVAASVCGVLDVTLEYVKGGATLKYSIPHTYSDDQRQQQKPLLDRYAYPHVWSKCTELRMEPIFAETRHRVVLDGDECDHVLEAAQEKVGEAFHEDVAALLHLSIDAVNPPSCTGALELEFIVKHAASISAAIIDGELEHGDNQRNWLVHEIVTGVWSPRTTPQSQSCLTEVLLMGNAAQSHNSDDAKCAAALASAVVHDVCAAVGVKDGDSRLLQLEKGSLVTELLVTHLASLSRKAVDDMLACFQEDVVEWFKVQPDAVQQIEFNARSLLGNFALQHILASDVKTLWKELANFPGVAWPRAMEERLAALLGALVTDVAEQLSVQESHVKGVTFTASLKATMRHLCMGTEAPASAQKREVPPAAAAETTDPMSTSGITASLLNSCAADASMEFLLGSLVVDVELVHAPSLDRKEIDARLSVFELPRTWGVHLDSTANKGEGPVKRIATHHRVKPESGEWGTLLAVQFSELEATFVNDVGASLKLPKEVITSLTFRMGNLLSVVLKLPTAQATEHCVQIDGDHWATVLDHQRAVLERAFILGVCEATLLSASAVKELHFGLGSLVAALYPIVATLHRQVYISHLIFDKSQFRACFKLEHPVTAKSRQINNALTTAPFTNTWSYYPRPREDQPPRFTTSSSTGSRELRFEQETPYAHPRCVKRSTMEGKRVNLHDTESFMSLDEFDSDNNASYTAENASDHTKQDNLSSTAAARNSAESSMLLEPPGNTPISYLSHSNSPKSFAPLEAAEEVGAAQREEQAPALQRVGTPVEPQPRLAVTTHRVRLDGDLWARVVDEWPDLLKQEFTSDVCDATALPRTSMQRLVLTAGSLVADFQLSHGGLAKRELNKQLASSPFTRTWALYERVAETKETPPTRATPPAALRASESFAPLEAAEEVGAAQREEQAPALQRVGTPVEPQPRLAVTTHRVRLDGDLWARVVDEWPDLLKQEFTSDVCDATALPRTSMQRLVLTAGSLVADFQLSHGGLAKRELNKQLASSPFTRTWALYERVAETKETPPTRATPPAALRASESFASLEAAEEASVLRAQQEEQAPALQRVGTPVEPQPRLAVTTHRVRLDGDLWARVVDEWPDLLKQEFTSDVCDATALPRTSMQRLVLTAGSLVADFQLSHGGLAKRELNKQLASSPFTRTWALYERVAETKETPPTRATPPAALRASESFAPLEAAEEVGAAQREEQAPALQRVGTPVEPQPRLAVTTHRVRLDGDLWARVVDEWPDLLKQEFTSDVCDATALPRTSMQRLVLTAGSLVADFQLSHGGLAKRELDKQLASSPFTRTWALYERVAETKETPPTRATPPAALRASESFAPLEAAEEVGAAQREEQAPALQRVGTPVEPQPRLAVTTHRVRLDGDLWARVVDEWPDLLKQEFTSDVCDATALPRTSMQRLVLTAGSLVADFQLSHGGLAKRELNKQLASSPFTRTWALYERVAETKETPPTRATPPAALRASESFASLEAAEEASVLRAQQEEQAPALQRVGTPVEPQPRLAVTTHRVRLDGDLWARVVDEWPDLLKQEFTSDVCDATALPRTSMQRLVLTAGSLVADFQLSHGGLAKRELNKQLASSPFTRTWALYERVAETKETPPTRATPPAALRASESFASLEAAEEASVLRAQQEEQAPALQRVGTPVEPQSRLAVTTHRVRLDGDLWARVVDEWPDLLKQEFTSDVCDATALPRTSMQRLVLTAGSLVADFQLSHGGLAKRELNKQLASSPFTRTWALYERVAETKETPPTRATPPAALRASESFAPLEAAEEVGAAQQEEHAPALQRVGTPVEPQPRLAVTTHRVRLDGDLWARVVDEWPDLLKQEFTSDVCDATALPRTSMQRLVLTAGSLVADFQLSHGGLAKRELDKQLASSPFTRTWALYERVAETKETPPTRATPPAALRASESFAPLEAAEEVGAAQREEQAPALQRVGTPVEPQPRLAVTTHRVRLDGDLWARVVDEWPDLLKQEFTSDVCDATALPRTSMQRLVLTAGSLVADFQLSHGGLAKRELNKQLASSPFTRTWALYERVAETKETPPTRATPPAALRASESFASLEAAEEASVLRAQQEEHAPALQRVGTPVEPQPRLAVTTHRVRLDGDLWARVVDEWPDLLKQEFTSDVCDATALPRTSMQRLVLTAGSLVADFQLSHGGLAKRELNKQLASSPFTRTWALYERVAETKETPPTRATPPAALRASESFAPLEAAEEASVLRAQQEEQAPALQRVGTPVEPQSRLAVTTHRVRLDGDLWARVVDEWPDLLKQEFTSDVCDATALPRTSMQRLVLTAGSLVADFQLSHGGLAKRELDKQLASSPFTRTWALYERVAETKETPPTRATPPAALRASESFAPLEAAEEVGAAQREEQAPALQRVGTPVEPQPRLAVTTHRVRLDGDLWARVVDEWPDLLKQEFTSDVCDATALPRTSMQRLVLTAGSLVADFQLSHGGLAKRELNKQLASSPFTRTWALYERVAETKETPPTRATPPAALRASESFAPLEAAEEVGAAQREEQAPALQRVGTPVEPQPRLAVTTHRVRLDGDLWARVVDEWPDLLKQEFTSDVCDATALPRTSMQRLVLTAGSLVADFQLSHGGLAKRELNKQLASSPFTRTWALYERVAETKETPPTRATPPAALRASESFASLEAAEEASVLRAQQEEQAPALQRVGTPVEPQPRLAVTTHRVRLDGDLWARVVDEWPDLLKQEFTSDVCDATALPRTSMQRLVLTAGSLVADFQLSHGGLAKRELNKQLASSPFTRTWALYERVAETKETPPTRATPPAALRASESFAPLEAAEEASVLRAQQEEQAPALQRVGTPVEPQSRLAVTTHRVRLDGDLWARVVDEWPDLLKQEFTSDVCDATALPRTSMQRLVLTAGSLVADFQLSHGGLAKRELDKQLASSPFTRTWALYERVAETKETPPTRATPPAALRASESFAPLEAAEEVGAAQREEQAPALQRVGTPVEPQPRLAVTTHRVRLDGDLWARVVDEWPDLLKQEFTSDVCDATALPRTSMQRLVLTAGSLVADFQLSHGGLAKRELNKQLASSPFTRTWALYERVAETKETPPTRATPPAALRASESFASLEAAEEASVLRAQQEEQAPALQRVGTPVEPQPRLAVTTHRVRLDGDLWARVVDEWPDLLKQEFTSDVCDATALPRTSMQRLVLTAGSLVADFQLSHGGLAKRELNKQLASSPFTRTWALYERVAETKETPPTRATPPAALRASESFAPLEAAEEASVLRAQQEEQAPALQRVGTPVEPQSRLAVTTHRVRLDGDLWARVVDEWPDLLKQEFTSDVCDATALPRTSMQRLVLTAGSLVADFQLSHGGLAKRELNKQLASSPFTRTWALYERVAETKETPPTRATPPAALRASESVASLEAAEEAAVLRAQQEEEPPVEAMTAFEEDAPALQRVGTPVEPHRGALEGASPVDARTATPPAALRASESFASLDPVEEAAVLRAQQEEEPPVEAMTAFEEHAPALQRVGTPVEPHRGALEGASPVDARTATPPAALRASESFASLDPVEEAAVLRAQQEEEPPVEAMTAFEEHAPALQRVGTPVEPHRGALEGASPVDARTATPPAALRASESFASLDPVEEAAVLRAQQEEEPPVEAMTAFEEHAPALQRVGTPVEPHRGALEGASPVDARTATPPAALRASESFASLDPVEEAAVLRAQQEEEPPVEAMTAFEEHAPALQRVGTPVEPHRGALEGASPVDARTATPPAALRASESFASLDPVEEAAVLRAQQEEEPPVEAMTAFEEHAPALQRVGTPVEPHRGALEGASPVDARTATPPAALRASESFASLDPVEEAAVLRAQQEEEPPVEAMTAFEEHAPALQRVGTPVEPHHARTATPPAALRASESFASLEAAEEASVLRAQQEEQAPALQRVGTPVEPQPRLAVTTHRVRLDGDLWARVVDEWPDLLKQEFTSDVCDATALPRTSMQRLVLTAGSLVADFQLSHGGLAKRELDKQLASSPFTRTWALYERVAETKETPPTRATPPAALRASESFAPLEAAEEVGAAQREEQAPALQRVGTPVEPQPRLAVTTHRVRLDGDLWARVVDEWPDLLKQEFTSDVCDATALPRTSMQRLVLTAGSLVADFQLSHGGLAKRELNKQLASSPFTRTWALYERVAETKETPPTRATPPAALRASESFAPLEAAEEASVLRAQQEEQAPALQRVGTPVEPQSRLAVTTHRVRLDGDLWARVVDEWPDLLKQEFTSDVCDATALPRTSMQRLVLTAGSLVADFQLSHGGLAKRELNKQLASSPFTRTWALYERVAETKETPPTRATPPAALRASESVASLEAAEEAAVLRAQQEEEPPVEAMTAFEEDAPALQRVGTPVEPHRGALEGASPVDARTATPPAALRASESFASLDPVEEAAVLRAQQEEEPPVEAMTAFEEHAPALQRVGTPVEPHRGALEGASPVDARTATPPAALRASESFASLDPVEEAAVLRAQQEEEPPVEAMTAFEEHAPALQRVGTPVEPHRGALEGASPVDARTATPPAALRASESFASLDPVEEAAVLRAQQEEEPPVEAMTAFEEHAPALQRVGTPVEPHRGALEGASPVDARTATPPAALRASESFASLDPVEEAAVLRAQQEEEPPVEAMTAFEEHAPALQRVGTPVEPHHARTATPPAALRASESFASLDPVEEAAVLRAQQEEEPPVEAMTAFEEHAPALQRVGTPVEPHRGALEGASPVDARTATPPAALRASESFASLEAAEEASVLRAQQEEQAPALQRVGTPVEPQPRLAVTTHRVRLDGDLWARVVDEWPDLLKQEFTSDVCDATALPRTSMQRLVLTAGSLVADFQLSHGGLAKRELDKQLASSPFTRTWALYERVAETKETPPTRATPPAALRASESFAPLEAAEEVGAAQREEQAPALQRVGTPVEPQPRLAVTTHRVRLDGDLWARVVDEWPDLLKQEFTSDVCDATALPRTSMQRLVLTAGSLVADFQLSHGGLAKRELNKQLASSPFTRTWALYERVAETKETPPTRATPPAALRASESFASLEAAEEASVLRAQQEEQAPALQRVGTPVEPQPRLAVTTHRVRLDGDLWARVVDEWPDLLKQEFTSDVCDATALPRTSMQRLVLTAGSLVADFQLSHGGLAKRELNKQLASSPFTRTWALYERVAETKETPPTRATPPAALRASESFASLEAAEEASVLRAQQEEQAPALQRVGTPVEPQPRLAVTTHRVRLDGDLWARVVDEWPDLLKQEFTSDVCDATALPRTSMQRLVLTAGSLVADFQLSHGGLAKRELNKQLASSPFTRTWALYERVAETKETPPTRATPPAALRASESFAPLEAAEEASVLRAQQEEQAPALQRVGTPVEPQSRLAVTTHRVRLDGDLWARVVDEWPDLLKQEFTSDVCDATALPRTSMQRLVLTAGSLVADFQLSHGGLAKRELNKQLASSPFTRTWALYERVAETKETPPTRATPPAALRASESVASLEAAEEAAVLRAQQEEEPPVEAMTAFEEDAPALQRVGTPVEPHRGALEGASPVDARTATPPAALRASESFASLDPVEEAAVLRAQQEEEPPVEAMTAFEEHAPALQRVGTPVEPHRGALEGASPVDARTATPPAALRASESFASLDPVEEAAVLRAQQEEEPPVEAMTAFEEHAPALQRVGTPVEPHRGALEGASPVDARTATPPAALRASESFASLDPVEEAAVLRAQQEEEPPVEAMTAFEEHAPALQRVGTPVEPHHARTATPPAALRASESFASLDPVEEAAVLRAQQEEEPPVEAMTAFEEHAPALQRVGTPVEPHRGALEGASPVDARTATPPAALRASESFASLDPVEEAAVLRAQQEEEPPVEAMTAFEEHAPALQRVGTPVEPHRGALEGASPVDARTATPPAALRASESFASLDPVEEAAVLRAQQEEEPPVEAMTAFEEHAPALQRVGTPVEPHRGALEGASPVDARTATPPAALRASESFASLEAAEEASVLRAQQEEQAPALQRVGTPVEPQPRLAVTTHRVRLDGDLWARVVDEWPDLLKQEFTSDVCDATALPRTSMQRLVLTAGSLVADFQLSHGGLAKRELNKQLASSPFTRTWALYERVAETKETPPTRATPPAALRASESFAPLEAAEEVGAAQREEQAPALQRVGTPVEPHRGALEGASPVDARTATPPAALRASESFASLDPVEEAAVLRAQQEEEPPVEAMTAFEEHAPALQRVGTPVEPHRGALEGASPVDARTATPPAALRASESFASLDPVEEAAVLRAQQEEEPPVEAMTAFEEHAPALQRVGTPVEPHRGALEGASPVDARTATPPAALRASESFASLDPVEEASVMRAQQEEQAPALQRVGTPVEPHRGALEGASPVDARTATPPAALRASESFASLDPVEEAAVLRAQQEEEPPVEAMTAFEEHAPALQRVGTPVEPHRGALEGASPVDARTATPPAALRASESFASLDPVEEAAVLRAQQEEEPPVEAMTAFEEHAPALQRVGTPVEPHRGALEGASPVDARTATPPAALRASESVASLEAAEEAAVLRAQQEEPPVEAMTAFEEHAPALQRVGTPVEPHRGALEGASPVDARTATPPAALRASESFASLDPVEEAAVLRAQQEEEPPVEAMTAFEEYAPALQRVGTPVEPQPRLAVTTHRVRLDGDLWARVVDEWPDLLKQEFTSDVCDATALPRTSMQRLVLTAGSLVADFQLSHGGLAKRELDKQLASSPSPAPGHCTSAVASLDPVEEASVMRAQQEEQAPALQRVGTPVEPHRGALEGASPVDARTATPPAALRASESFASLDPVEEAAVLRAQQEEEPPVEAMTAFEEHAPALQRVGTPVEPHHARTATPPAALRASESFASLDPVEEAAVLRAQQEEEPPVEAMTAFEEHAPALQRVGTPVEPHRGALEGASPVDARTATPPAALRASESFASLDPVEEAAVLRAQQEEQAPALQRVGTPVEPHRGALEGASPVDARTATPPAALRASESFASLEAAEEASVLRAQQEEHAPALQRVGTPVEPQPRLAVTTHRVRLDGDLWARVVDEWPDLLKQEFTSDVCDATALPRTSMQRLVLTAGSLVADFQLSHGGLAKRELDKQLASSPSPAPGHCTSASPRRKRRRPPVPRRRLPFAPRRASRRWTRWRRPQ</sequence>
<dbReference type="Pfam" id="PF23398">
    <property type="entry name" value="FAZ1_cons"/>
    <property type="match status" value="32"/>
</dbReference>
<feature type="domain" description="Flagellar attachment zone protein 1 conserved" evidence="2">
    <location>
        <begin position="2947"/>
        <end position="3033"/>
    </location>
</feature>
<feature type="domain" description="Flagellar attachment zone protein 1 conserved" evidence="2">
    <location>
        <begin position="4325"/>
        <end position="4411"/>
    </location>
</feature>
<dbReference type="VEuPathDB" id="TriTrypDB:LdCL_330039700"/>
<comment type="caution">
    <text evidence="3">The sequence shown here is derived from an EMBL/GenBank/DDBJ whole genome shotgun (WGS) entry which is preliminary data.</text>
</comment>
<organism evidence="3 4">
    <name type="scientific">Leishmania donovani</name>
    <dbReference type="NCBI Taxonomy" id="5661"/>
    <lineage>
        <taxon>Eukaryota</taxon>
        <taxon>Discoba</taxon>
        <taxon>Euglenozoa</taxon>
        <taxon>Kinetoplastea</taxon>
        <taxon>Metakinetoplastina</taxon>
        <taxon>Trypanosomatida</taxon>
        <taxon>Trypanosomatidae</taxon>
        <taxon>Leishmaniinae</taxon>
        <taxon>Leishmania</taxon>
    </lineage>
</organism>
<feature type="region of interest" description="Disordered" evidence="1">
    <location>
        <begin position="733"/>
        <end position="773"/>
    </location>
</feature>
<feature type="compositionally biased region" description="Basic residues" evidence="1">
    <location>
        <begin position="7231"/>
        <end position="7263"/>
    </location>
</feature>
<feature type="domain" description="Flagellar attachment zone protein 1 conserved" evidence="2">
    <location>
        <begin position="2211"/>
        <end position="2297"/>
    </location>
</feature>
<feature type="domain" description="Flagellar attachment zone protein 1 conserved" evidence="2">
    <location>
        <begin position="5485"/>
        <end position="5571"/>
    </location>
</feature>
<feature type="domain" description="Flagellar attachment zone protein 1 conserved" evidence="2">
    <location>
        <begin position="6127"/>
        <end position="6213"/>
    </location>
</feature>
<evidence type="ECO:0000259" key="2">
    <source>
        <dbReference type="Pfam" id="PF23398"/>
    </source>
</evidence>
<dbReference type="VEuPathDB" id="TriTrypDB:LdBPK_333230.1"/>
<evidence type="ECO:0000313" key="3">
    <source>
        <dbReference type="EMBL" id="TPP53551.1"/>
    </source>
</evidence>
<feature type="domain" description="Flagellar attachment zone protein 1 conserved" evidence="2">
    <location>
        <begin position="178"/>
        <end position="253"/>
    </location>
</feature>
<feature type="region of interest" description="Disordered" evidence="1">
    <location>
        <begin position="800"/>
        <end position="879"/>
    </location>
</feature>
<dbReference type="PANTHER" id="PTHR34374:SF1">
    <property type="entry name" value="LARGE RIBOSOMAL RNA SUBUNIT ACCUMULATION PROTEIN YCED HOMOLOG 1, CHLOROPLASTIC"/>
    <property type="match status" value="1"/>
</dbReference>
<feature type="domain" description="Flagellar attachment zone protein 1 conserved" evidence="2">
    <location>
        <begin position="4177"/>
        <end position="4263"/>
    </location>
</feature>
<feature type="domain" description="Flagellar attachment zone protein 1 conserved" evidence="2">
    <location>
        <begin position="3389"/>
        <end position="3475"/>
    </location>
</feature>
<feature type="domain" description="Flagellar attachment zone protein 1 conserved" evidence="2">
    <location>
        <begin position="2651"/>
        <end position="2737"/>
    </location>
</feature>
<evidence type="ECO:0000256" key="1">
    <source>
        <dbReference type="SAM" id="MobiDB-lite"/>
    </source>
</evidence>
<feature type="domain" description="Flagellar attachment zone protein 1 conserved" evidence="2">
    <location>
        <begin position="4031"/>
        <end position="4117"/>
    </location>
</feature>
<dbReference type="VEuPathDB" id="TriTrypDB:LdCL_330039500"/>
<gene>
    <name evidence="3" type="ORF">CGC21_37010</name>
</gene>
<feature type="domain" description="Flagellar attachment zone protein 1 conserved" evidence="2">
    <location>
        <begin position="5041"/>
        <end position="5127"/>
    </location>
</feature>
<feature type="domain" description="Flagellar attachment zone protein 1 conserved" evidence="2">
    <location>
        <begin position="2359"/>
        <end position="2445"/>
    </location>
</feature>
<feature type="domain" description="Flagellar attachment zone protein 1 conserved" evidence="2">
    <location>
        <begin position="1035"/>
        <end position="1121"/>
    </location>
</feature>
<feature type="domain" description="Flagellar attachment zone protein 1 conserved" evidence="2">
    <location>
        <begin position="4895"/>
        <end position="4981"/>
    </location>
</feature>
<feature type="domain" description="Flagellar attachment zone protein 1 conserved" evidence="2">
    <location>
        <begin position="1475"/>
        <end position="1561"/>
    </location>
</feature>
<feature type="domain" description="Flagellar attachment zone protein 1 conserved" evidence="2">
    <location>
        <begin position="5189"/>
        <end position="5275"/>
    </location>
</feature>
<dbReference type="VEuPathDB" id="TriTrypDB:LdCL_330039800"/>
<feature type="domain" description="Flagellar attachment zone protein 1 conserved" evidence="2">
    <location>
        <begin position="1183"/>
        <end position="1269"/>
    </location>
</feature>
<feature type="region of interest" description="Disordered" evidence="1">
    <location>
        <begin position="7212"/>
        <end position="7263"/>
    </location>
</feature>
<feature type="domain" description="Flagellar attachment zone protein 1 conserved" evidence="2">
    <location>
        <begin position="6764"/>
        <end position="6840"/>
    </location>
</feature>
<dbReference type="EMBL" id="RHLC01000007">
    <property type="protein sequence ID" value="TPP53551.1"/>
    <property type="molecule type" value="Genomic_DNA"/>
</dbReference>
<feature type="domain" description="Flagellar attachment zone protein 1 conserved" evidence="2">
    <location>
        <begin position="3241"/>
        <end position="3327"/>
    </location>
</feature>
<feature type="domain" description="Flagellar attachment zone protein 1 conserved" evidence="2">
    <location>
        <begin position="3093"/>
        <end position="3179"/>
    </location>
</feature>
<feature type="compositionally biased region" description="Polar residues" evidence="1">
    <location>
        <begin position="815"/>
        <end position="829"/>
    </location>
</feature>
<feature type="compositionally biased region" description="Polar residues" evidence="1">
    <location>
        <begin position="839"/>
        <end position="851"/>
    </location>
</feature>